<dbReference type="Pfam" id="PF07833">
    <property type="entry name" value="Cu_amine_oxidN1"/>
    <property type="match status" value="1"/>
</dbReference>
<dbReference type="RefSeq" id="WP_073197639.1">
    <property type="nucleotide sequence ID" value="NZ_FQXO01000080.1"/>
</dbReference>
<feature type="domain" description="NodB homology" evidence="3">
    <location>
        <begin position="200"/>
        <end position="369"/>
    </location>
</feature>
<sequence length="369" mass="43410">MNEKRYRILFKRIVLLLLVVLVFLFNTIAYTNSDKILGNIAMGDNVTTKNVLVSVKYIFNELGYRMIPDYKRNLLVFSNGDNKIILDIENKKFLVNDDGVNIEVHTDIQTISRKYYIPLNILSKVVNTNKINFAEDVPVLMYHHLLEKKDIKGKFVNDSAVIAVESFNQQMKILHEQGYTTITLDELEKYLKGEILLPEKSILITFDDGYKSNYVYAYPLLKQYGFRATVFIITRYIPYHMTEFNPEKLQIISWQEIQRSRDVFEFASHTHDLHRLNDKNISYVICKDKEEVFRDLKFSMEILDTKYLAYPYGQYNEETLNILRKLGYTLAFTIKPGKVKPGDDLLQLKRIRINPNINIWRFKKIIGVK</sequence>
<evidence type="ECO:0000259" key="3">
    <source>
        <dbReference type="PROSITE" id="PS51677"/>
    </source>
</evidence>
<dbReference type="PANTHER" id="PTHR34216:SF3">
    <property type="entry name" value="POLY-BETA-1,6-N-ACETYL-D-GLUCOSAMINE N-DEACETYLASE"/>
    <property type="match status" value="1"/>
</dbReference>
<dbReference type="SUPFAM" id="SSF88713">
    <property type="entry name" value="Glycoside hydrolase/deacetylase"/>
    <property type="match status" value="1"/>
</dbReference>
<evidence type="ECO:0000256" key="1">
    <source>
        <dbReference type="ARBA" id="ARBA00004613"/>
    </source>
</evidence>
<reference evidence="5" key="1">
    <citation type="submission" date="2016-11" db="EMBL/GenBank/DDBJ databases">
        <authorList>
            <person name="Varghese N."/>
            <person name="Submissions S."/>
        </authorList>
    </citation>
    <scope>NUCLEOTIDE SEQUENCE [LARGE SCALE GENOMIC DNA]</scope>
    <source>
        <strain evidence="5">DSM 13643</strain>
    </source>
</reference>
<dbReference type="OrthoDB" id="9778320at2"/>
<proteinExistence type="predicted"/>
<protein>
    <submittedName>
        <fullName evidence="4">Copper amine oxidase N-terminal domain-containing protein</fullName>
    </submittedName>
</protein>
<comment type="subcellular location">
    <subcellularLocation>
        <location evidence="1">Secreted</location>
    </subcellularLocation>
</comment>
<name>A0A1M5VYW2_9FIRM</name>
<evidence type="ECO:0000313" key="5">
    <source>
        <dbReference type="Proteomes" id="UP000183967"/>
    </source>
</evidence>
<dbReference type="PROSITE" id="PS51677">
    <property type="entry name" value="NODB"/>
    <property type="match status" value="1"/>
</dbReference>
<evidence type="ECO:0000256" key="2">
    <source>
        <dbReference type="ARBA" id="ARBA00022729"/>
    </source>
</evidence>
<dbReference type="SUPFAM" id="SSF55383">
    <property type="entry name" value="Copper amine oxidase, domain N"/>
    <property type="match status" value="1"/>
</dbReference>
<dbReference type="EMBL" id="FQXO01000080">
    <property type="protein sequence ID" value="SHH80509.1"/>
    <property type="molecule type" value="Genomic_DNA"/>
</dbReference>
<dbReference type="InterPro" id="IPR011330">
    <property type="entry name" value="Glyco_hydro/deAcase_b/a-brl"/>
</dbReference>
<dbReference type="AlphaFoldDB" id="A0A1M5VYW2"/>
<dbReference type="InterPro" id="IPR036582">
    <property type="entry name" value="Mao_N_sf"/>
</dbReference>
<dbReference type="Gene3D" id="3.30.457.10">
    <property type="entry name" value="Copper amine oxidase-like, N-terminal domain"/>
    <property type="match status" value="1"/>
</dbReference>
<organism evidence="4 5">
    <name type="scientific">Caloranaerobacter azorensis DSM 13643</name>
    <dbReference type="NCBI Taxonomy" id="1121264"/>
    <lineage>
        <taxon>Bacteria</taxon>
        <taxon>Bacillati</taxon>
        <taxon>Bacillota</taxon>
        <taxon>Tissierellia</taxon>
        <taxon>Tissierellales</taxon>
        <taxon>Thermohalobacteraceae</taxon>
        <taxon>Caloranaerobacter</taxon>
    </lineage>
</organism>
<dbReference type="GO" id="GO:0005576">
    <property type="term" value="C:extracellular region"/>
    <property type="evidence" value="ECO:0007669"/>
    <property type="project" value="UniProtKB-SubCell"/>
</dbReference>
<dbReference type="InterPro" id="IPR002509">
    <property type="entry name" value="NODB_dom"/>
</dbReference>
<dbReference type="GO" id="GO:0016810">
    <property type="term" value="F:hydrolase activity, acting on carbon-nitrogen (but not peptide) bonds"/>
    <property type="evidence" value="ECO:0007669"/>
    <property type="project" value="InterPro"/>
</dbReference>
<gene>
    <name evidence="4" type="ORF">SAMN02745135_02206</name>
</gene>
<dbReference type="GO" id="GO:0005975">
    <property type="term" value="P:carbohydrate metabolic process"/>
    <property type="evidence" value="ECO:0007669"/>
    <property type="project" value="InterPro"/>
</dbReference>
<dbReference type="InterPro" id="IPR012854">
    <property type="entry name" value="Cu_amine_oxidase-like_N"/>
</dbReference>
<keyword evidence="5" id="KW-1185">Reference proteome</keyword>
<dbReference type="CDD" id="cd10966">
    <property type="entry name" value="CE4_yadE_5s"/>
    <property type="match status" value="1"/>
</dbReference>
<dbReference type="PANTHER" id="PTHR34216">
    <property type="match status" value="1"/>
</dbReference>
<dbReference type="Proteomes" id="UP000183967">
    <property type="component" value="Unassembled WGS sequence"/>
</dbReference>
<dbReference type="Pfam" id="PF01522">
    <property type="entry name" value="Polysacc_deac_1"/>
    <property type="match status" value="1"/>
</dbReference>
<keyword evidence="2" id="KW-0732">Signal</keyword>
<accession>A0A1M5VYW2</accession>
<evidence type="ECO:0000313" key="4">
    <source>
        <dbReference type="EMBL" id="SHH80509.1"/>
    </source>
</evidence>
<dbReference type="InterPro" id="IPR051398">
    <property type="entry name" value="Polysacch_Deacetylase"/>
</dbReference>
<dbReference type="Gene3D" id="3.20.20.370">
    <property type="entry name" value="Glycoside hydrolase/deacetylase"/>
    <property type="match status" value="1"/>
</dbReference>